<keyword evidence="3" id="KW-0540">Nuclease</keyword>
<dbReference type="AlphaFoldDB" id="A0AB34KF11"/>
<evidence type="ECO:0000259" key="8">
    <source>
        <dbReference type="SMART" id="SM00479"/>
    </source>
</evidence>
<dbReference type="EMBL" id="JAAQHG020000034">
    <property type="protein sequence ID" value="KAL1583499.1"/>
    <property type="molecule type" value="Genomic_DNA"/>
</dbReference>
<dbReference type="FunFam" id="3.30.420.10:FF:000019">
    <property type="entry name" value="RNA exonuclease NEF-sp"/>
    <property type="match status" value="1"/>
</dbReference>
<evidence type="ECO:0000313" key="10">
    <source>
        <dbReference type="Proteomes" id="UP000803884"/>
    </source>
</evidence>
<dbReference type="PANTHER" id="PTHR12801:SF115">
    <property type="entry name" value="FI18136P1-RELATED"/>
    <property type="match status" value="1"/>
</dbReference>
<dbReference type="Pfam" id="PF00929">
    <property type="entry name" value="RNase_T"/>
    <property type="match status" value="1"/>
</dbReference>
<name>A0AB34KF11_9PEZI</name>
<dbReference type="CDD" id="cd06145">
    <property type="entry name" value="REX1_like"/>
    <property type="match status" value="1"/>
</dbReference>
<feature type="compositionally biased region" description="Polar residues" evidence="7">
    <location>
        <begin position="164"/>
        <end position="178"/>
    </location>
</feature>
<evidence type="ECO:0000256" key="2">
    <source>
        <dbReference type="ARBA" id="ARBA00006357"/>
    </source>
</evidence>
<dbReference type="InterPro" id="IPR036397">
    <property type="entry name" value="RNaseH_sf"/>
</dbReference>
<feature type="compositionally biased region" description="Basic and acidic residues" evidence="7">
    <location>
        <begin position="149"/>
        <end position="163"/>
    </location>
</feature>
<protein>
    <recommendedName>
        <fullName evidence="8">Exonuclease domain-containing protein</fullName>
    </recommendedName>
</protein>
<reference evidence="9 10" key="1">
    <citation type="journal article" date="2020" name="Microbiol. Resour. Announc.">
        <title>Draft Genome Sequence of a Cladosporium Species Isolated from the Mesophotic Ascidian Didemnum maculosum.</title>
        <authorList>
            <person name="Gioti A."/>
            <person name="Siaperas R."/>
            <person name="Nikolaivits E."/>
            <person name="Le Goff G."/>
            <person name="Ouazzani J."/>
            <person name="Kotoulas G."/>
            <person name="Topakas E."/>
        </authorList>
    </citation>
    <scope>NUCLEOTIDE SEQUENCE [LARGE SCALE GENOMIC DNA]</scope>
    <source>
        <strain evidence="9 10">TM138-S3</strain>
    </source>
</reference>
<dbReference type="InterPro" id="IPR047021">
    <property type="entry name" value="REXO1/3/4-like"/>
</dbReference>
<organism evidence="9 10">
    <name type="scientific">Cladosporium halotolerans</name>
    <dbReference type="NCBI Taxonomy" id="1052096"/>
    <lineage>
        <taxon>Eukaryota</taxon>
        <taxon>Fungi</taxon>
        <taxon>Dikarya</taxon>
        <taxon>Ascomycota</taxon>
        <taxon>Pezizomycotina</taxon>
        <taxon>Dothideomycetes</taxon>
        <taxon>Dothideomycetidae</taxon>
        <taxon>Cladosporiales</taxon>
        <taxon>Cladosporiaceae</taxon>
        <taxon>Cladosporium</taxon>
    </lineage>
</organism>
<comment type="subcellular location">
    <subcellularLocation>
        <location evidence="1">Nucleus</location>
    </subcellularLocation>
</comment>
<keyword evidence="4" id="KW-0378">Hydrolase</keyword>
<dbReference type="GO" id="GO:0005634">
    <property type="term" value="C:nucleus"/>
    <property type="evidence" value="ECO:0007669"/>
    <property type="project" value="UniProtKB-SubCell"/>
</dbReference>
<sequence>MSKRKRSQEDYESLSHASVGQTLSRLNGASPTADSPTVDGAKEEPKDLDTGDGWEVAGSKRSKKLKKAPTKEKGNYPSIGHSAHARLQSFVKIHDLQNLVLYLLADGTAPQWCSIKHHSNVRKVVALMVPGLEAGMFNGAISLEPSDASPKEDTEGEHGKEEPVQQQQEQSNGTSIGTQLFGGSHAADAGTDIAVNPSVVPQAMAQKLEAEPEAEPVKRRKLNINPDDYYPTKLVEDRLPAPLVPIGEVFDHLWPVKTPGDDRNSRMHSPLASMLTAPIPKTKEEKNRKGPQPPPEGRNWKNKRTPVTELLATTAELMDEGYVMHPAHFTEDRDLGRAEAERRQADKKTTEDGWVDTAGVSKLSDGEAPEDQIEKGSLTLGRKVLAMDCEMCITSPEGVTPQEFSLTRISIIDWDGEVVLDEFVQPDNPVTNYLTQYSGITPQMLEGVTTTLRDIQEKLLSILTPQSILIGHSLNSDLNALHLTHPFIIDTALLFPHPRGPPLKSSLKWLCSKYLSREIQKGSGSTGHNSVEDARACLDLVKQKCERGKAWGTSEASGESIFRRLGRAIRPKRDKVNPVGEDEHRTGAVVDWGEPMRGFGSQAKLAIGCETDDEVVAGVKRALAGDESGETMPKDGVDYIWARMRELEARQGWWNRSKAVDSDALRNSATASSTDTPLADVVSQTGNYIREIYQSLPPCTAFIVYSGSGDPRELSEMQALQTKFKQEYKVKKWDQLSVKWTDDEEQKLKKACEKARRGVGFIAVK</sequence>
<dbReference type="GeneID" id="96009111"/>
<comment type="caution">
    <text evidence="9">The sequence shown here is derived from an EMBL/GenBank/DDBJ whole genome shotgun (WGS) entry which is preliminary data.</text>
</comment>
<accession>A0AB34KF11</accession>
<dbReference type="InterPro" id="IPR034922">
    <property type="entry name" value="REX1-like_exo"/>
</dbReference>
<comment type="similarity">
    <text evidence="2">Belongs to the REXO1/REXO3 family.</text>
</comment>
<feature type="region of interest" description="Disordered" evidence="7">
    <location>
        <begin position="141"/>
        <end position="183"/>
    </location>
</feature>
<evidence type="ECO:0000256" key="4">
    <source>
        <dbReference type="ARBA" id="ARBA00022801"/>
    </source>
</evidence>
<evidence type="ECO:0000256" key="7">
    <source>
        <dbReference type="SAM" id="MobiDB-lite"/>
    </source>
</evidence>
<dbReference type="InterPro" id="IPR013520">
    <property type="entry name" value="Ribonucl_H"/>
</dbReference>
<dbReference type="SMART" id="SM00479">
    <property type="entry name" value="EXOIII"/>
    <property type="match status" value="1"/>
</dbReference>
<dbReference type="Proteomes" id="UP000803884">
    <property type="component" value="Unassembled WGS sequence"/>
</dbReference>
<dbReference type="RefSeq" id="XP_069226606.1">
    <property type="nucleotide sequence ID" value="XM_069376273.1"/>
</dbReference>
<feature type="region of interest" description="Disordered" evidence="7">
    <location>
        <begin position="260"/>
        <end position="303"/>
    </location>
</feature>
<proteinExistence type="inferred from homology"/>
<keyword evidence="6" id="KW-0539">Nucleus</keyword>
<evidence type="ECO:0000256" key="3">
    <source>
        <dbReference type="ARBA" id="ARBA00022722"/>
    </source>
</evidence>
<feature type="domain" description="Exonuclease" evidence="8">
    <location>
        <begin position="383"/>
        <end position="550"/>
    </location>
</feature>
<evidence type="ECO:0000256" key="5">
    <source>
        <dbReference type="ARBA" id="ARBA00022839"/>
    </source>
</evidence>
<evidence type="ECO:0000256" key="1">
    <source>
        <dbReference type="ARBA" id="ARBA00004123"/>
    </source>
</evidence>
<dbReference type="InterPro" id="IPR012337">
    <property type="entry name" value="RNaseH-like_sf"/>
</dbReference>
<evidence type="ECO:0000313" key="9">
    <source>
        <dbReference type="EMBL" id="KAL1583499.1"/>
    </source>
</evidence>
<feature type="region of interest" description="Disordered" evidence="7">
    <location>
        <begin position="1"/>
        <end position="80"/>
    </location>
</feature>
<dbReference type="PANTHER" id="PTHR12801">
    <property type="entry name" value="RNA EXONUCLEASE REXO1 / RECO3 FAMILY MEMBER-RELATED"/>
    <property type="match status" value="1"/>
</dbReference>
<dbReference type="SUPFAM" id="SSF53098">
    <property type="entry name" value="Ribonuclease H-like"/>
    <property type="match status" value="1"/>
</dbReference>
<dbReference type="GO" id="GO:0004527">
    <property type="term" value="F:exonuclease activity"/>
    <property type="evidence" value="ECO:0007669"/>
    <property type="project" value="UniProtKB-KW"/>
</dbReference>
<feature type="compositionally biased region" description="Polar residues" evidence="7">
    <location>
        <begin position="15"/>
        <end position="35"/>
    </location>
</feature>
<evidence type="ECO:0000256" key="6">
    <source>
        <dbReference type="ARBA" id="ARBA00023242"/>
    </source>
</evidence>
<dbReference type="GO" id="GO:0003676">
    <property type="term" value="F:nucleic acid binding"/>
    <property type="evidence" value="ECO:0007669"/>
    <property type="project" value="InterPro"/>
</dbReference>
<gene>
    <name evidence="9" type="ORF">WHR41_07669</name>
</gene>
<keyword evidence="10" id="KW-1185">Reference proteome</keyword>
<feature type="compositionally biased region" description="Basic and acidic residues" evidence="7">
    <location>
        <begin position="40"/>
        <end position="49"/>
    </location>
</feature>
<dbReference type="Gene3D" id="3.30.420.10">
    <property type="entry name" value="Ribonuclease H-like superfamily/Ribonuclease H"/>
    <property type="match status" value="1"/>
</dbReference>
<keyword evidence="5" id="KW-0269">Exonuclease</keyword>